<reference evidence="2" key="1">
    <citation type="journal article" date="2018" name="Nat. Commun.">
        <title>Diversity and evolution of the emerging Pandoraviridae family.</title>
        <authorList>
            <person name="Legendre M."/>
            <person name="Fabre E."/>
            <person name="Poirot O."/>
            <person name="Jeudy S."/>
            <person name="Lartigue A."/>
            <person name="Alempic J.M."/>
            <person name="Beucher L."/>
            <person name="Philippe N."/>
            <person name="Bertaux L."/>
            <person name="Christo-Foroux E."/>
            <person name="Labadie K."/>
            <person name="Coute Y."/>
            <person name="Abergel C."/>
            <person name="Claverie J.M."/>
        </authorList>
    </citation>
    <scope>NUCLEOTIDE SEQUENCE [LARGE SCALE GENOMIC DNA]</scope>
    <source>
        <strain evidence="2">Neocaledonia</strain>
    </source>
</reference>
<dbReference type="GeneID" id="36842576"/>
<protein>
    <submittedName>
        <fullName evidence="2">Uncharacterized protein</fullName>
    </submittedName>
</protein>
<keyword evidence="1" id="KW-1133">Transmembrane helix</keyword>
<dbReference type="Proteomes" id="UP000249287">
    <property type="component" value="Segment"/>
</dbReference>
<dbReference type="KEGG" id="vg:36842576"/>
<proteinExistence type="predicted"/>
<evidence type="ECO:0000313" key="2">
    <source>
        <dbReference type="EMBL" id="AVK75863.1"/>
    </source>
</evidence>
<feature type="transmembrane region" description="Helical" evidence="1">
    <location>
        <begin position="46"/>
        <end position="67"/>
    </location>
</feature>
<sequence>MSATTTTYESRTYSMQEPAGTVATAAYRTDDWLARKRWMGLSSCGWILIALVALILILVIIMIAGAVGNRRRY</sequence>
<evidence type="ECO:0000256" key="1">
    <source>
        <dbReference type="SAM" id="Phobius"/>
    </source>
</evidence>
<organism evidence="2">
    <name type="scientific">Pandoravirus neocaledonia</name>
    <dbReference type="NCBI Taxonomy" id="2107708"/>
    <lineage>
        <taxon>Viruses</taxon>
        <taxon>Pandoravirus</taxon>
    </lineage>
</organism>
<keyword evidence="1" id="KW-0472">Membrane</keyword>
<dbReference type="EMBL" id="MG011690">
    <property type="protein sequence ID" value="AVK75863.1"/>
    <property type="molecule type" value="Genomic_DNA"/>
</dbReference>
<gene>
    <name evidence="2" type="ORF">pneo_cds_256</name>
</gene>
<name>A0A2U7UBP8_9VIRU</name>
<keyword evidence="1" id="KW-0812">Transmembrane</keyword>
<accession>A0A2U7UBP8</accession>
<dbReference type="RefSeq" id="YP_009481866.1">
    <property type="nucleotide sequence ID" value="NC_037666.1"/>
</dbReference>